<proteinExistence type="predicted"/>
<dbReference type="EMBL" id="JACEIK010001270">
    <property type="protein sequence ID" value="MCD7467812.1"/>
    <property type="molecule type" value="Genomic_DNA"/>
</dbReference>
<organism evidence="2 3">
    <name type="scientific">Datura stramonium</name>
    <name type="common">Jimsonweed</name>
    <name type="synonym">Common thornapple</name>
    <dbReference type="NCBI Taxonomy" id="4076"/>
    <lineage>
        <taxon>Eukaryota</taxon>
        <taxon>Viridiplantae</taxon>
        <taxon>Streptophyta</taxon>
        <taxon>Embryophyta</taxon>
        <taxon>Tracheophyta</taxon>
        <taxon>Spermatophyta</taxon>
        <taxon>Magnoliopsida</taxon>
        <taxon>eudicotyledons</taxon>
        <taxon>Gunneridae</taxon>
        <taxon>Pentapetalae</taxon>
        <taxon>asterids</taxon>
        <taxon>lamiids</taxon>
        <taxon>Solanales</taxon>
        <taxon>Solanaceae</taxon>
        <taxon>Solanoideae</taxon>
        <taxon>Datureae</taxon>
        <taxon>Datura</taxon>
    </lineage>
</organism>
<keyword evidence="3" id="KW-1185">Reference proteome</keyword>
<sequence>MKTVSGKVTSTVPISLSHAAKSLSKFAASDHGASHAVSLYLQRAADSFNKLVKVHQKLSPNSVKKEHFTDDIKVEEISESRRHHKKNRELGLKVEDIVKNEDIPNESRENKKSKNLGNEENPEADKRNKIKHSSKIDKVKDQELIKTEQRLDIGEGETVISKKNELEFVKIDSSAKMEPELKEVKEDGMTSRDKKKRKKKNRGVGDSEHDVGKMEEDLGSKVEEEGKKMKSMDPDAGENAGSTEQSSKKKSKKRRIEGEK</sequence>
<name>A0ABS8T8S1_DATST</name>
<feature type="compositionally biased region" description="Basic and acidic residues" evidence="1">
    <location>
        <begin position="171"/>
        <end position="192"/>
    </location>
</feature>
<evidence type="ECO:0000256" key="1">
    <source>
        <dbReference type="SAM" id="MobiDB-lite"/>
    </source>
</evidence>
<feature type="compositionally biased region" description="Basic and acidic residues" evidence="1">
    <location>
        <begin position="203"/>
        <end position="233"/>
    </location>
</feature>
<evidence type="ECO:0000313" key="3">
    <source>
        <dbReference type="Proteomes" id="UP000823775"/>
    </source>
</evidence>
<evidence type="ECO:0000313" key="2">
    <source>
        <dbReference type="EMBL" id="MCD7467812.1"/>
    </source>
</evidence>
<dbReference type="PANTHER" id="PTHR48227">
    <property type="entry name" value="DNA TOPOISOMERASE 1-LIKE"/>
    <property type="match status" value="1"/>
</dbReference>
<feature type="compositionally biased region" description="Basic residues" evidence="1">
    <location>
        <begin position="248"/>
        <end position="260"/>
    </location>
</feature>
<feature type="region of interest" description="Disordered" evidence="1">
    <location>
        <begin position="171"/>
        <end position="260"/>
    </location>
</feature>
<gene>
    <name evidence="2" type="ORF">HAX54_005445</name>
</gene>
<dbReference type="Proteomes" id="UP000823775">
    <property type="component" value="Unassembled WGS sequence"/>
</dbReference>
<reference evidence="2 3" key="1">
    <citation type="journal article" date="2021" name="BMC Genomics">
        <title>Datura genome reveals duplications of psychoactive alkaloid biosynthetic genes and high mutation rate following tissue culture.</title>
        <authorList>
            <person name="Rajewski A."/>
            <person name="Carter-House D."/>
            <person name="Stajich J."/>
            <person name="Litt A."/>
        </authorList>
    </citation>
    <scope>NUCLEOTIDE SEQUENCE [LARGE SCALE GENOMIC DNA]</scope>
    <source>
        <strain evidence="2">AR-01</strain>
    </source>
</reference>
<comment type="caution">
    <text evidence="2">The sequence shown here is derived from an EMBL/GenBank/DDBJ whole genome shotgun (WGS) entry which is preliminary data.</text>
</comment>
<feature type="compositionally biased region" description="Basic residues" evidence="1">
    <location>
        <begin position="193"/>
        <end position="202"/>
    </location>
</feature>
<feature type="compositionally biased region" description="Basic and acidic residues" evidence="1">
    <location>
        <begin position="101"/>
        <end position="112"/>
    </location>
</feature>
<accession>A0ABS8T8S1</accession>
<feature type="region of interest" description="Disordered" evidence="1">
    <location>
        <begin position="101"/>
        <end position="142"/>
    </location>
</feature>
<dbReference type="PANTHER" id="PTHR48227:SF1">
    <property type="entry name" value="DNA LIGASE 1-LIKE"/>
    <property type="match status" value="1"/>
</dbReference>
<protein>
    <submittedName>
        <fullName evidence="2">Uncharacterized protein</fullName>
    </submittedName>
</protein>